<protein>
    <submittedName>
        <fullName evidence="2">Uncharacterized protein</fullName>
    </submittedName>
</protein>
<dbReference type="EMBL" id="BGPR01027432">
    <property type="protein sequence ID" value="GBN97909.1"/>
    <property type="molecule type" value="Genomic_DNA"/>
</dbReference>
<organism evidence="2 3">
    <name type="scientific">Araneus ventricosus</name>
    <name type="common">Orbweaver spider</name>
    <name type="synonym">Epeira ventricosa</name>
    <dbReference type="NCBI Taxonomy" id="182803"/>
    <lineage>
        <taxon>Eukaryota</taxon>
        <taxon>Metazoa</taxon>
        <taxon>Ecdysozoa</taxon>
        <taxon>Arthropoda</taxon>
        <taxon>Chelicerata</taxon>
        <taxon>Arachnida</taxon>
        <taxon>Araneae</taxon>
        <taxon>Araneomorphae</taxon>
        <taxon>Entelegynae</taxon>
        <taxon>Araneoidea</taxon>
        <taxon>Araneidae</taxon>
        <taxon>Araneus</taxon>
    </lineage>
</organism>
<evidence type="ECO:0000256" key="1">
    <source>
        <dbReference type="SAM" id="MobiDB-lite"/>
    </source>
</evidence>
<name>A0A4Y2TES4_ARAVE</name>
<feature type="compositionally biased region" description="Polar residues" evidence="1">
    <location>
        <begin position="224"/>
        <end position="235"/>
    </location>
</feature>
<reference evidence="2 3" key="1">
    <citation type="journal article" date="2019" name="Sci. Rep.">
        <title>Orb-weaving spider Araneus ventricosus genome elucidates the spidroin gene catalogue.</title>
        <authorList>
            <person name="Kono N."/>
            <person name="Nakamura H."/>
            <person name="Ohtoshi R."/>
            <person name="Moran D.A.P."/>
            <person name="Shinohara A."/>
            <person name="Yoshida Y."/>
            <person name="Fujiwara M."/>
            <person name="Mori M."/>
            <person name="Tomita M."/>
            <person name="Arakawa K."/>
        </authorList>
    </citation>
    <scope>NUCLEOTIDE SEQUENCE [LARGE SCALE GENOMIC DNA]</scope>
</reference>
<dbReference type="AlphaFoldDB" id="A0A4Y2TES4"/>
<evidence type="ECO:0000313" key="2">
    <source>
        <dbReference type="EMBL" id="GBN97909.1"/>
    </source>
</evidence>
<accession>A0A4Y2TES4</accession>
<dbReference type="Proteomes" id="UP000499080">
    <property type="component" value="Unassembled WGS sequence"/>
</dbReference>
<keyword evidence="3" id="KW-1185">Reference proteome</keyword>
<proteinExistence type="predicted"/>
<evidence type="ECO:0000313" key="3">
    <source>
        <dbReference type="Proteomes" id="UP000499080"/>
    </source>
</evidence>
<sequence length="270" mass="31006">MRKCPRNLRKTIDVALQISSELEEHEEQELETLRNASGNLGSGKESNWEMIVFAQSEFEHTRNRQQIENHIARHRNRGRSKTKVQTKQRREKFRNGNKGLIATEHFNKKCKERQELSCCKGTDMCHVSEEIGLNERKPGPRIPSMHKNEANPPDLEIMCIPCNQKKKSSGSLRNLWYPNQLFQPKIPIRCFRRPSPRCWGPPDGLRETPSAPQTGCSHRETPSRRTTCLTHSHSQPTIAGHLLGGTIVQGQLGKENQTAFIKLRYKANWA</sequence>
<feature type="region of interest" description="Disordered" evidence="1">
    <location>
        <begin position="202"/>
        <end position="235"/>
    </location>
</feature>
<gene>
    <name evidence="2" type="ORF">AVEN_11176_1</name>
</gene>
<comment type="caution">
    <text evidence="2">The sequence shown here is derived from an EMBL/GenBank/DDBJ whole genome shotgun (WGS) entry which is preliminary data.</text>
</comment>